<dbReference type="PANTHER" id="PTHR11319:SF35">
    <property type="entry name" value="OUTER MEMBRANE PROTEIN PMPC-RELATED"/>
    <property type="match status" value="1"/>
</dbReference>
<accession>A0A8S1YPR7</accession>
<dbReference type="PANTHER" id="PTHR11319">
    <property type="entry name" value="G PROTEIN-COUPLED RECEPTOR-RELATED"/>
    <property type="match status" value="1"/>
</dbReference>
<dbReference type="EMBL" id="CAJJDO010000178">
    <property type="protein sequence ID" value="CAD8213394.1"/>
    <property type="molecule type" value="Genomic_DNA"/>
</dbReference>
<evidence type="ECO:0000313" key="3">
    <source>
        <dbReference type="Proteomes" id="UP000689195"/>
    </source>
</evidence>
<comment type="caution">
    <text evidence="2">The sequence shown here is derived from an EMBL/GenBank/DDBJ whole genome shotgun (WGS) entry which is preliminary data.</text>
</comment>
<reference evidence="2" key="1">
    <citation type="submission" date="2021-01" db="EMBL/GenBank/DDBJ databases">
        <authorList>
            <consortium name="Genoscope - CEA"/>
            <person name="William W."/>
        </authorList>
    </citation>
    <scope>NUCLEOTIDE SEQUENCE</scope>
</reference>
<organism evidence="2 3">
    <name type="scientific">Paramecium pentaurelia</name>
    <dbReference type="NCBI Taxonomy" id="43138"/>
    <lineage>
        <taxon>Eukaryota</taxon>
        <taxon>Sar</taxon>
        <taxon>Alveolata</taxon>
        <taxon>Ciliophora</taxon>
        <taxon>Intramacronucleata</taxon>
        <taxon>Oligohymenophorea</taxon>
        <taxon>Peniculida</taxon>
        <taxon>Parameciidae</taxon>
        <taxon>Paramecium</taxon>
    </lineage>
</organism>
<keyword evidence="1" id="KW-0472">Membrane</keyword>
<keyword evidence="3" id="KW-1185">Reference proteome</keyword>
<evidence type="ECO:0000256" key="1">
    <source>
        <dbReference type="SAM" id="Phobius"/>
    </source>
</evidence>
<feature type="transmembrane region" description="Helical" evidence="1">
    <location>
        <begin position="7"/>
        <end position="32"/>
    </location>
</feature>
<keyword evidence="1" id="KW-0812">Transmembrane</keyword>
<protein>
    <recommendedName>
        <fullName evidence="4">Transmembrane protein</fullName>
    </recommendedName>
</protein>
<name>A0A8S1YPR7_9CILI</name>
<dbReference type="OrthoDB" id="319054at2759"/>
<dbReference type="Proteomes" id="UP000689195">
    <property type="component" value="Unassembled WGS sequence"/>
</dbReference>
<evidence type="ECO:0000313" key="2">
    <source>
        <dbReference type="EMBL" id="CAD8213394.1"/>
    </source>
</evidence>
<gene>
    <name evidence="2" type="ORF">PPENT_87.1.T1780008</name>
</gene>
<proteinExistence type="predicted"/>
<evidence type="ECO:0008006" key="4">
    <source>
        <dbReference type="Google" id="ProtNLM"/>
    </source>
</evidence>
<sequence length="1721" mass="201870">MKQTISFPFLIVICFEIQTYLCWSITILPTFYSYKQFEVKQSNSLDGESACFGVWSKYVPLSNIVQTGEYGILYSSCFHQFRIQKKVDSNVYFLYFECISFEEKMVKKYFQFLDSDNRVTTEQISIDLISYEGVRYFNGFLASPLEKRVTIYIQDQQMNQIFSKDVQIRFPFQENIFTQIIGGDFKVEQTSKFYLFENKILSYFPGQIYYLQNCFYDIPDQFFELIQSRQQKPCNCKNNQITDLPHVKIQNQDIYEFLSQNTNCQQFHLAGWIKNLEINKISNEFQFLLFKLMGNFQHPQLIQENLCAFQLLYKLSTQINQIILTTYSYTLPVVNIDFSTNPYLKKVEFDVTNDIQLWHYILVEKSDQFISITITFYQGQTQEKFSLTQEVVQFQMDFNDLIALILIICRQVVIQHAKNLMVQQKMIVYHVMNFQIEDMYQNLKFVYVNMELLIRIMSVLIIKHYNQIKLKSSNLINNVNMGFLKLMMIALNGINNYKQQCIFNPKSWIHTLLCQTSLLVHQDGSVTKYFEDENLQYLFAGDELIYCPNCDLNVKAPYDLIEASLIVKNLCSVSQSINENCYLCINDCKKCAILPTTELCLDRTPNASFANNTCYAPNYLNFYKKCVTCKLENCQYCFDYLASDPTKSTLENLESFSLNDEEIKLGCAQCREGYIFEFTTSTCINQKPTQQNCLRSYINLEEREICTLSNDFTLSFEKINCQDLILHCKQCIKTIQTTIKCLICEDGYIVSSITGVCSICPIFNSKQCQQDNLLEPGKWQFQGFVIQFLPPKTRINYDISRPNTIVIECLQGYRILENECQQYCDEFCSVCETVKQLPFSKFQCSQCKRNYYKELIRVQADRKCIECPSLCQVCLNRSTNEINKNSIYTFRCIQKVPFESKIHIDPILAIAQYCYQDNCNYKLEFIYVLLYQITQDEVECFNINDFKYIQYNYKYLNEIGLKYIPITINLELYCNFGRIEYILMNSFKENIISIRLSELIIKGSINPIIFNNKVIFQVQKYDQIVISNAIFLILFQIEMILRNRGQSINFYILNTKFYSNQSYPIIISINADSFQQFNMQNFTISDISIGNSIIFDIFCEGLNEDITINNIKLQDCKIINSTLFYFQNVNRNIFIKNFTIDSCIFIFKMNQNSISNVFLNELVISNCLFQNSKLIYSLDTTTLNINNLSIINNQILSSQFIVFNYNFYCNDIMIIDNYFLQLQLIAQIQSIQSIIEIQMKNLYIKNNHLTNFSVFITQQKQLFNNIDFLLLNFNFEDNTPSYKNENILITINCVTLLIKNFFLKNTTNFRFLFLLDIPYIQIDNQCMIIQFRNIKCLIKLIAQEFVFLSHNYCKFLGLIELLFRIYNVDLSLVSIYSNPLNTSNQNEYIYIKHSIMKGNILLKQNLGILFSLMEFYSKNQLYIAITKLTFEENIFHQYQTDPSQTQASLMYFDTKQSIIILKDILCIYNSLTNSTQSFLSISSDEVQLENITVLNHNWLNKEFWIKYYDILFQGEYNENEISYAIQQSFKIQNIGGIFSMFVTKFTINKGFFSYIQAESNSIFNIYLQGEGIGIIKNCSIIHAQNSLISNYENDGAITINGRKSLLKIILENITLEHVYNKLLQSFFLIYPSLKQNNIKFLNIIVKNCFSLVNSIINFQSEFQNADKNKIYIENLNIVQNEQALLIFLHSIGKISSLEFQKVIDDNAMMNFLGCQIQLIGL</sequence>
<keyword evidence="1" id="KW-1133">Transmembrane helix</keyword>